<feature type="active site" description="Charge relay system" evidence="5 6">
    <location>
        <position position="391"/>
    </location>
</feature>
<dbReference type="PANTHER" id="PTHR43806">
    <property type="entry name" value="PEPTIDASE S8"/>
    <property type="match status" value="1"/>
</dbReference>
<dbReference type="PROSITE" id="PS51892">
    <property type="entry name" value="SUBTILASE"/>
    <property type="match status" value="1"/>
</dbReference>
<dbReference type="Gene3D" id="2.60.40.4070">
    <property type="match status" value="1"/>
</dbReference>
<evidence type="ECO:0000256" key="3">
    <source>
        <dbReference type="ARBA" id="ARBA00022801"/>
    </source>
</evidence>
<dbReference type="Pfam" id="PF00082">
    <property type="entry name" value="Peptidase_S8"/>
    <property type="match status" value="1"/>
</dbReference>
<evidence type="ECO:0000313" key="10">
    <source>
        <dbReference type="Proteomes" id="UP000697710"/>
    </source>
</evidence>
<name>A0A956LY95_UNCEI</name>
<evidence type="ECO:0000256" key="6">
    <source>
        <dbReference type="PROSITE-ProRule" id="PRU01240"/>
    </source>
</evidence>
<evidence type="ECO:0000259" key="8">
    <source>
        <dbReference type="Pfam" id="PF00082"/>
    </source>
</evidence>
<evidence type="ECO:0000256" key="2">
    <source>
        <dbReference type="ARBA" id="ARBA00022670"/>
    </source>
</evidence>
<evidence type="ECO:0000256" key="4">
    <source>
        <dbReference type="ARBA" id="ARBA00022825"/>
    </source>
</evidence>
<proteinExistence type="inferred from homology"/>
<evidence type="ECO:0000256" key="1">
    <source>
        <dbReference type="ARBA" id="ARBA00011073"/>
    </source>
</evidence>
<organism evidence="9 10">
    <name type="scientific">Eiseniibacteriota bacterium</name>
    <dbReference type="NCBI Taxonomy" id="2212470"/>
    <lineage>
        <taxon>Bacteria</taxon>
        <taxon>Candidatus Eiseniibacteriota</taxon>
    </lineage>
</organism>
<evidence type="ECO:0000256" key="5">
    <source>
        <dbReference type="PIRSR" id="PIRSR615500-1"/>
    </source>
</evidence>
<feature type="region of interest" description="Disordered" evidence="7">
    <location>
        <begin position="112"/>
        <end position="141"/>
    </location>
</feature>
<evidence type="ECO:0000256" key="7">
    <source>
        <dbReference type="SAM" id="MobiDB-lite"/>
    </source>
</evidence>
<dbReference type="PRINTS" id="PR00723">
    <property type="entry name" value="SUBTILISIN"/>
</dbReference>
<dbReference type="Proteomes" id="UP000697710">
    <property type="component" value="Unassembled WGS sequence"/>
</dbReference>
<dbReference type="InterPro" id="IPR000209">
    <property type="entry name" value="Peptidase_S8/S53_dom"/>
</dbReference>
<dbReference type="EMBL" id="JAGQHR010000207">
    <property type="protein sequence ID" value="MCA9727651.1"/>
    <property type="molecule type" value="Genomic_DNA"/>
</dbReference>
<dbReference type="GO" id="GO:0006508">
    <property type="term" value="P:proteolysis"/>
    <property type="evidence" value="ECO:0007669"/>
    <property type="project" value="UniProtKB-KW"/>
</dbReference>
<dbReference type="AlphaFoldDB" id="A0A956LY95"/>
<dbReference type="Gene3D" id="3.40.50.200">
    <property type="entry name" value="Peptidase S8/S53 domain"/>
    <property type="match status" value="1"/>
</dbReference>
<sequence>MTGKYWIYLTDKEVFDSQTCARQLDQLGATVDAHAATRRAKSMPDRIVDFHDLPVASSYVEQLHQLGLDVVHESRWLNAVSVRATRAQLAAVAVLPFVSEIAPVLGTRRHGEPDGIIERFSPDAGRRDSEPAAPGDPFDYGPSRAQLEQINVIAAHQAGLSGAGVIVGVFDTGFEHDHPAFSQIVSEGRLLAQYDFVNDDPETQNESGDDSSQHAHGTFTWSALGGFAEGELVGPAYGASFLLAKTEDITSETPVEEDNWVAAAEWADQLGVDVISTSLSYIDWYTYEDMDGDTAPITIAADIAASRGIVVCVSAGNQGGTAWYYIGAPADADSIIAVGAVDADNILAEFSSHGPTYDGRTKPEVLALGVHTHCAIPVELGADYADVSGTSLSCPLVGGVAALVVEAHPNWPPMLVRQQLLDTADNAATPDNDRGWGLVDTYGAITAVSGTPGDPLPAAPLLVAYPNPSRHGVWLEGRLATAQGPVSVEIFDPAGRLVRRLDGAESRQSIFWDGRSDVGRAVAPGIYYARWQSGEWQASTKLILQGS</sequence>
<keyword evidence="3 6" id="KW-0378">Hydrolase</keyword>
<dbReference type="InterPro" id="IPR050131">
    <property type="entry name" value="Peptidase_S8_subtilisin-like"/>
</dbReference>
<dbReference type="GO" id="GO:0004252">
    <property type="term" value="F:serine-type endopeptidase activity"/>
    <property type="evidence" value="ECO:0007669"/>
    <property type="project" value="UniProtKB-UniRule"/>
</dbReference>
<comment type="caution">
    <text evidence="9">The sequence shown here is derived from an EMBL/GenBank/DDBJ whole genome shotgun (WGS) entry which is preliminary data.</text>
</comment>
<keyword evidence="2 6" id="KW-0645">Protease</keyword>
<feature type="active site" description="Charge relay system" evidence="5 6">
    <location>
        <position position="216"/>
    </location>
</feature>
<keyword evidence="4 6" id="KW-0720">Serine protease</keyword>
<dbReference type="InterPro" id="IPR015500">
    <property type="entry name" value="Peptidase_S8_subtilisin-rel"/>
</dbReference>
<feature type="domain" description="Peptidase S8/S53" evidence="8">
    <location>
        <begin position="162"/>
        <end position="437"/>
    </location>
</feature>
<evidence type="ECO:0000313" key="9">
    <source>
        <dbReference type="EMBL" id="MCA9727651.1"/>
    </source>
</evidence>
<reference evidence="9" key="1">
    <citation type="submission" date="2020-04" db="EMBL/GenBank/DDBJ databases">
        <authorList>
            <person name="Zhang T."/>
        </authorList>
    </citation>
    <scope>NUCLEOTIDE SEQUENCE</scope>
    <source>
        <strain evidence="9">HKST-UBA01</strain>
    </source>
</reference>
<feature type="active site" description="Charge relay system" evidence="5 6">
    <location>
        <position position="171"/>
    </location>
</feature>
<dbReference type="InterPro" id="IPR036852">
    <property type="entry name" value="Peptidase_S8/S53_dom_sf"/>
</dbReference>
<protein>
    <submittedName>
        <fullName evidence="9">S8 family peptidase</fullName>
    </submittedName>
</protein>
<dbReference type="SUPFAM" id="SSF52743">
    <property type="entry name" value="Subtilisin-like"/>
    <property type="match status" value="1"/>
</dbReference>
<dbReference type="InterPro" id="IPR017317">
    <property type="entry name" value="Pept_S8_subtilisin_bacteroid-2"/>
</dbReference>
<accession>A0A956LY95</accession>
<dbReference type="PANTHER" id="PTHR43806:SF67">
    <property type="entry name" value="EGF-LIKE DOMAIN-CONTAINING PROTEIN"/>
    <property type="match status" value="1"/>
</dbReference>
<feature type="compositionally biased region" description="Basic and acidic residues" evidence="7">
    <location>
        <begin position="112"/>
        <end position="130"/>
    </location>
</feature>
<reference evidence="9" key="2">
    <citation type="journal article" date="2021" name="Microbiome">
        <title>Successional dynamics and alternative stable states in a saline activated sludge microbial community over 9 years.</title>
        <authorList>
            <person name="Wang Y."/>
            <person name="Ye J."/>
            <person name="Ju F."/>
            <person name="Liu L."/>
            <person name="Boyd J.A."/>
            <person name="Deng Y."/>
            <person name="Parks D.H."/>
            <person name="Jiang X."/>
            <person name="Yin X."/>
            <person name="Woodcroft B.J."/>
            <person name="Tyson G.W."/>
            <person name="Hugenholtz P."/>
            <person name="Polz M.F."/>
            <person name="Zhang T."/>
        </authorList>
    </citation>
    <scope>NUCLEOTIDE SEQUENCE</scope>
    <source>
        <strain evidence="9">HKST-UBA01</strain>
    </source>
</reference>
<dbReference type="PIRSF" id="PIRSF037903">
    <property type="entry name" value="Subtilisin_rel_GFO_2223"/>
    <property type="match status" value="1"/>
</dbReference>
<comment type="similarity">
    <text evidence="1 6">Belongs to the peptidase S8 family.</text>
</comment>
<gene>
    <name evidence="9" type="ORF">KC729_08205</name>
</gene>